<accession>A0A934M8L7</accession>
<dbReference type="InterPro" id="IPR010982">
    <property type="entry name" value="Lambda_DNA-bd_dom_sf"/>
</dbReference>
<dbReference type="PROSITE" id="PS50943">
    <property type="entry name" value="HTH_CROC1"/>
    <property type="match status" value="1"/>
</dbReference>
<protein>
    <submittedName>
        <fullName evidence="2">Helix-turn-helix transcriptional regulator</fullName>
    </submittedName>
</protein>
<organism evidence="2 3">
    <name type="scientific">Sanguibacter suaedae</name>
    <dbReference type="NCBI Taxonomy" id="2795737"/>
    <lineage>
        <taxon>Bacteria</taxon>
        <taxon>Bacillati</taxon>
        <taxon>Actinomycetota</taxon>
        <taxon>Actinomycetes</taxon>
        <taxon>Micrococcales</taxon>
        <taxon>Sanguibacteraceae</taxon>
        <taxon>Sanguibacter</taxon>
    </lineage>
</organism>
<dbReference type="SMART" id="SM00530">
    <property type="entry name" value="HTH_XRE"/>
    <property type="match status" value="1"/>
</dbReference>
<dbReference type="Proteomes" id="UP000602087">
    <property type="component" value="Unassembled WGS sequence"/>
</dbReference>
<reference evidence="2" key="1">
    <citation type="submission" date="2020-12" db="EMBL/GenBank/DDBJ databases">
        <title>Sanguibacter suaedae sp. nov., isolated from Suaeda aralocaspica.</title>
        <authorList>
            <person name="Ma Q."/>
        </authorList>
    </citation>
    <scope>NUCLEOTIDE SEQUENCE</scope>
    <source>
        <strain evidence="2">YZGR15</strain>
    </source>
</reference>
<dbReference type="AlphaFoldDB" id="A0A934M8L7"/>
<dbReference type="Pfam" id="PF01381">
    <property type="entry name" value="HTH_3"/>
    <property type="match status" value="1"/>
</dbReference>
<dbReference type="InterPro" id="IPR001387">
    <property type="entry name" value="Cro/C1-type_HTH"/>
</dbReference>
<evidence type="ECO:0000259" key="1">
    <source>
        <dbReference type="PROSITE" id="PS50943"/>
    </source>
</evidence>
<evidence type="ECO:0000313" key="2">
    <source>
        <dbReference type="EMBL" id="MBI9113713.1"/>
    </source>
</evidence>
<keyword evidence="3" id="KW-1185">Reference proteome</keyword>
<dbReference type="CDD" id="cd00093">
    <property type="entry name" value="HTH_XRE"/>
    <property type="match status" value="1"/>
</dbReference>
<dbReference type="Gene3D" id="1.10.260.40">
    <property type="entry name" value="lambda repressor-like DNA-binding domains"/>
    <property type="match status" value="1"/>
</dbReference>
<dbReference type="RefSeq" id="WP_198732266.1">
    <property type="nucleotide sequence ID" value="NZ_JAEINH010000001.1"/>
</dbReference>
<name>A0A934M8L7_9MICO</name>
<dbReference type="EMBL" id="JAEINH010000001">
    <property type="protein sequence ID" value="MBI9113713.1"/>
    <property type="molecule type" value="Genomic_DNA"/>
</dbReference>
<gene>
    <name evidence="2" type="ORF">JAV76_01640</name>
</gene>
<evidence type="ECO:0000313" key="3">
    <source>
        <dbReference type="Proteomes" id="UP000602087"/>
    </source>
</evidence>
<dbReference type="GO" id="GO:0003677">
    <property type="term" value="F:DNA binding"/>
    <property type="evidence" value="ECO:0007669"/>
    <property type="project" value="InterPro"/>
</dbReference>
<proteinExistence type="predicted"/>
<feature type="domain" description="HTH cro/C1-type" evidence="1">
    <location>
        <begin position="18"/>
        <end position="49"/>
    </location>
</feature>
<dbReference type="SUPFAM" id="SSF47413">
    <property type="entry name" value="lambda repressor-like DNA-binding domains"/>
    <property type="match status" value="1"/>
</dbReference>
<comment type="caution">
    <text evidence="2">The sequence shown here is derived from an EMBL/GenBank/DDBJ whole genome shotgun (WGS) entry which is preliminary data.</text>
</comment>
<sequence>MRARFFRARSASGLASAVQAVRTASGRTQTELAESIHSSRPTISRMERGLPTATDTLIDALTECGYELVVVPRGSRVTVAAP</sequence>